<evidence type="ECO:0000313" key="1">
    <source>
        <dbReference type="EMBL" id="VNG99110.1"/>
    </source>
</evidence>
<dbReference type="InterPro" id="IPR025935">
    <property type="entry name" value="AbiH"/>
</dbReference>
<sequence length="207" mass="24212">MNITYIVGNGLDLQYGLKTRYKDFYEFQNRTYISRKENEEEYSNLIYESLFSDTVNDYENWSDFELSIGKLTKDNDLISSSIEIKEKFIDDFSEVVDDLREYLRIQQEKNLEKGNAIDFISTLDNMRTSLPVINQPAIDKKYNENLYQHDIVNILTLNYINVIDKLYNESAKSFSNQLRTNNYKFHIAPPIHAHGTVDICTVLGVSD</sequence>
<accession>A0AA95D6L7</accession>
<organism evidence="1 2">
    <name type="scientific">Streptococcus pneumoniae</name>
    <dbReference type="NCBI Taxonomy" id="1313"/>
    <lineage>
        <taxon>Bacteria</taxon>
        <taxon>Bacillati</taxon>
        <taxon>Bacillota</taxon>
        <taxon>Bacilli</taxon>
        <taxon>Lactobacillales</taxon>
        <taxon>Streptococcaceae</taxon>
        <taxon>Streptococcus</taxon>
    </lineage>
</organism>
<name>A0AA95D6L7_STREE</name>
<gene>
    <name evidence="1" type="ORF">SAMEA3353485_00569</name>
</gene>
<comment type="caution">
    <text evidence="1">The sequence shown here is derived from an EMBL/GenBank/DDBJ whole genome shotgun (WGS) entry which is preliminary data.</text>
</comment>
<dbReference type="Pfam" id="PF14253">
    <property type="entry name" value="AbiH"/>
    <property type="match status" value="1"/>
</dbReference>
<dbReference type="Proteomes" id="UP000310818">
    <property type="component" value="Unassembled WGS sequence"/>
</dbReference>
<evidence type="ECO:0000313" key="2">
    <source>
        <dbReference type="Proteomes" id="UP000310818"/>
    </source>
</evidence>
<reference evidence="1 2" key="1">
    <citation type="submission" date="2019-04" db="EMBL/GenBank/DDBJ databases">
        <authorList>
            <consortium name="Pathogen Informatics"/>
        </authorList>
    </citation>
    <scope>NUCLEOTIDE SEQUENCE [LARGE SCALE GENOMIC DNA]</scope>
    <source>
        <strain evidence="1 2">GPSC211</strain>
    </source>
</reference>
<dbReference type="EMBL" id="CAASRX010000005">
    <property type="protein sequence ID" value="VNG99110.1"/>
    <property type="molecule type" value="Genomic_DNA"/>
</dbReference>
<proteinExistence type="predicted"/>
<protein>
    <submittedName>
        <fullName evidence="1">Otitis media-associated P41</fullName>
    </submittedName>
</protein>
<dbReference type="AlphaFoldDB" id="A0AA95D6L7"/>